<dbReference type="NCBIfam" id="TIGR00086">
    <property type="entry name" value="smpB"/>
    <property type="match status" value="1"/>
</dbReference>
<keyword evidence="6" id="KW-1185">Reference proteome</keyword>
<organism evidence="5 6">
    <name type="scientific">Nitrospina watsonii</name>
    <dbReference type="NCBI Taxonomy" id="1323948"/>
    <lineage>
        <taxon>Bacteria</taxon>
        <taxon>Pseudomonadati</taxon>
        <taxon>Nitrospinota/Tectimicrobiota group</taxon>
        <taxon>Nitrospinota</taxon>
        <taxon>Nitrospinia</taxon>
        <taxon>Nitrospinales</taxon>
        <taxon>Nitrospinaceae</taxon>
        <taxon>Nitrospina</taxon>
    </lineage>
</organism>
<dbReference type="Proteomes" id="UP001157733">
    <property type="component" value="Chromosome"/>
</dbReference>
<protein>
    <recommendedName>
        <fullName evidence="3">SsrA-binding protein</fullName>
    </recommendedName>
    <alternativeName>
        <fullName evidence="3">Small protein B</fullName>
    </alternativeName>
</protein>
<dbReference type="SUPFAM" id="SSF74982">
    <property type="entry name" value="Small protein B (SmpB)"/>
    <property type="match status" value="1"/>
</dbReference>
<evidence type="ECO:0000313" key="5">
    <source>
        <dbReference type="EMBL" id="CAI2717858.1"/>
    </source>
</evidence>
<dbReference type="PANTHER" id="PTHR30308:SF2">
    <property type="entry name" value="SSRA-BINDING PROTEIN"/>
    <property type="match status" value="1"/>
</dbReference>
<proteinExistence type="inferred from homology"/>
<feature type="region of interest" description="Disordered" evidence="4">
    <location>
        <begin position="129"/>
        <end position="154"/>
    </location>
</feature>
<dbReference type="InterPro" id="IPR000037">
    <property type="entry name" value="SsrA-bd_prot"/>
</dbReference>
<comment type="similarity">
    <text evidence="3">Belongs to the SmpB family.</text>
</comment>
<sequence length="154" mass="17831">MTDNNIKIVCQNKKARHDYFIEETMEAGIALMGTEVKALRESRASLLDAYAWVERNEVYLYNCHISPYTPATQFNHDPMRKRKLLLHRKEINRLIGASQEKGCSLIPLKIYFKGGIAKVELSIAKGKKQHDKRETIKKRDADREIRKAMKGDLK</sequence>
<dbReference type="RefSeq" id="WP_282010775.1">
    <property type="nucleotide sequence ID" value="NZ_OX336137.1"/>
</dbReference>
<evidence type="ECO:0000256" key="4">
    <source>
        <dbReference type="SAM" id="MobiDB-lite"/>
    </source>
</evidence>
<dbReference type="PROSITE" id="PS01317">
    <property type="entry name" value="SSRP"/>
    <property type="match status" value="1"/>
</dbReference>
<evidence type="ECO:0000256" key="1">
    <source>
        <dbReference type="ARBA" id="ARBA00022490"/>
    </source>
</evidence>
<comment type="function">
    <text evidence="3">Required for rescue of stalled ribosomes mediated by trans-translation. Binds to transfer-messenger RNA (tmRNA), required for stable association of tmRNA with ribosomes. tmRNA and SmpB together mimic tRNA shape, replacing the anticodon stem-loop with SmpB. tmRNA is encoded by the ssrA gene; the 2 termini fold to resemble tRNA(Ala) and it encodes a 'tag peptide', a short internal open reading frame. During trans-translation Ala-aminoacylated tmRNA acts like a tRNA, entering the A-site of stalled ribosomes, displacing the stalled mRNA. The ribosome then switches to translate the ORF on the tmRNA; the nascent peptide is terminated with the 'tag peptide' encoded by the tmRNA and targeted for degradation. The ribosome is freed to recommence translation, which seems to be the essential function of trans-translation.</text>
</comment>
<evidence type="ECO:0000313" key="6">
    <source>
        <dbReference type="Proteomes" id="UP001157733"/>
    </source>
</evidence>
<dbReference type="EMBL" id="OX336137">
    <property type="protein sequence ID" value="CAI2717858.1"/>
    <property type="molecule type" value="Genomic_DNA"/>
</dbReference>
<name>A0ABN8VVZ8_9BACT</name>
<gene>
    <name evidence="3 5" type="primary">smpB</name>
    <name evidence="5" type="ORF">NSPWAT_0999</name>
</gene>
<dbReference type="CDD" id="cd09294">
    <property type="entry name" value="SmpB"/>
    <property type="match status" value="1"/>
</dbReference>
<evidence type="ECO:0000256" key="3">
    <source>
        <dbReference type="HAMAP-Rule" id="MF_00023"/>
    </source>
</evidence>
<dbReference type="PANTHER" id="PTHR30308">
    <property type="entry name" value="TMRNA-BINDING COMPONENT OF TRANS-TRANSLATION TAGGING COMPLEX"/>
    <property type="match status" value="1"/>
</dbReference>
<dbReference type="NCBIfam" id="NF003843">
    <property type="entry name" value="PRK05422.1"/>
    <property type="match status" value="1"/>
</dbReference>
<comment type="subcellular location">
    <subcellularLocation>
        <location evidence="3">Cytoplasm</location>
    </subcellularLocation>
    <text evidence="3">The tmRNA-SmpB complex associates with stalled 70S ribosomes.</text>
</comment>
<keyword evidence="2 3" id="KW-0694">RNA-binding</keyword>
<keyword evidence="1 3" id="KW-0963">Cytoplasm</keyword>
<accession>A0ABN8VVZ8</accession>
<dbReference type="HAMAP" id="MF_00023">
    <property type="entry name" value="SmpB"/>
    <property type="match status" value="1"/>
</dbReference>
<dbReference type="Pfam" id="PF01668">
    <property type="entry name" value="SmpB"/>
    <property type="match status" value="1"/>
</dbReference>
<dbReference type="Gene3D" id="2.40.280.10">
    <property type="match status" value="1"/>
</dbReference>
<dbReference type="InterPro" id="IPR023620">
    <property type="entry name" value="SmpB"/>
</dbReference>
<dbReference type="InterPro" id="IPR020081">
    <property type="entry name" value="SsrA-bd_prot_CS"/>
</dbReference>
<feature type="compositionally biased region" description="Basic and acidic residues" evidence="4">
    <location>
        <begin position="131"/>
        <end position="154"/>
    </location>
</feature>
<evidence type="ECO:0000256" key="2">
    <source>
        <dbReference type="ARBA" id="ARBA00022884"/>
    </source>
</evidence>
<reference evidence="5 6" key="1">
    <citation type="submission" date="2022-09" db="EMBL/GenBank/DDBJ databases">
        <authorList>
            <person name="Kop L."/>
        </authorList>
    </citation>
    <scope>NUCLEOTIDE SEQUENCE [LARGE SCALE GENOMIC DNA]</scope>
    <source>
        <strain evidence="5 6">347</strain>
    </source>
</reference>